<dbReference type="GO" id="GO:0009103">
    <property type="term" value="P:lipopolysaccharide biosynthetic process"/>
    <property type="evidence" value="ECO:0007669"/>
    <property type="project" value="TreeGrafter"/>
</dbReference>
<dbReference type="SUPFAM" id="SSF53756">
    <property type="entry name" value="UDP-Glycosyltransferase/glycogen phosphorylase"/>
    <property type="match status" value="1"/>
</dbReference>
<dbReference type="CDD" id="cd03801">
    <property type="entry name" value="GT4_PimA-like"/>
    <property type="match status" value="1"/>
</dbReference>
<name>A3N2M9_ACTP2</name>
<dbReference type="HOGENOM" id="CLU_075005_0_0_6"/>
<dbReference type="PATRIC" id="fig|416269.6.peg.1647"/>
<evidence type="ECO:0000313" key="3">
    <source>
        <dbReference type="EMBL" id="ABN74665.1"/>
    </source>
</evidence>
<feature type="domain" description="Glycosyl transferase family 1" evidence="2">
    <location>
        <begin position="156"/>
        <end position="265"/>
    </location>
</feature>
<dbReference type="Pfam" id="PF00534">
    <property type="entry name" value="Glycos_transf_1"/>
    <property type="match status" value="1"/>
</dbReference>
<sequence length="321" mass="36897">MSSIMTRPIINHVMSRDIQSGIFSSILEYFTDFGSNEFQHIVSVSPIPEAKVYHYHRPHLEEKLLPNSVCTVHHDLNDPDPWHAKYRFIPRYMEAGAIICLNYTQKEILISQGLPEHKLFVIPHGYNQKVLFPKKIKEISSTDKITLGIASRRYGRRVKGDAYLFELAKRLNPDHFKFIFVGKDRQYSALEMQDLGFEAQVYERLPYRMFQSFYNNIDVLLMCSSHEGGPANIPEALATGTPIFSSNIGIPKDVVINYKNGLILTLDPDIDAEQINFICLEKPNIFENILDFSLKQSPSLAISWEKCIQQNILVYKKIIKG</sequence>
<dbReference type="STRING" id="416269.APL_1581"/>
<evidence type="ECO:0000313" key="4">
    <source>
        <dbReference type="Proteomes" id="UP000001432"/>
    </source>
</evidence>
<protein>
    <submittedName>
        <fullName evidence="3">Putative glycosyltransferase</fullName>
    </submittedName>
</protein>
<dbReference type="CAZy" id="GT4">
    <property type="family name" value="Glycosyltransferase Family 4"/>
</dbReference>
<dbReference type="PANTHER" id="PTHR46401:SF2">
    <property type="entry name" value="GLYCOSYLTRANSFERASE WBBK-RELATED"/>
    <property type="match status" value="1"/>
</dbReference>
<proteinExistence type="predicted"/>
<gene>
    <name evidence="3" type="ordered locus">APL_1581</name>
</gene>
<dbReference type="KEGG" id="apl:APL_1581"/>
<dbReference type="Gene3D" id="3.40.50.2000">
    <property type="entry name" value="Glycogen Phosphorylase B"/>
    <property type="match status" value="2"/>
</dbReference>
<dbReference type="AlphaFoldDB" id="A3N2M9"/>
<dbReference type="eggNOG" id="COG0438">
    <property type="taxonomic scope" value="Bacteria"/>
</dbReference>
<evidence type="ECO:0000256" key="1">
    <source>
        <dbReference type="ARBA" id="ARBA00022679"/>
    </source>
</evidence>
<dbReference type="InterPro" id="IPR001296">
    <property type="entry name" value="Glyco_trans_1"/>
</dbReference>
<accession>A3N2M9</accession>
<evidence type="ECO:0000259" key="2">
    <source>
        <dbReference type="Pfam" id="PF00534"/>
    </source>
</evidence>
<dbReference type="RefSeq" id="WP_011848621.1">
    <property type="nucleotide sequence ID" value="NC_009053.1"/>
</dbReference>
<keyword evidence="1 3" id="KW-0808">Transferase</keyword>
<dbReference type="EMBL" id="CP000569">
    <property type="protein sequence ID" value="ABN74665.1"/>
    <property type="molecule type" value="Genomic_DNA"/>
</dbReference>
<organism evidence="3 4">
    <name type="scientific">Actinobacillus pleuropneumoniae serotype 5b (strain L20)</name>
    <dbReference type="NCBI Taxonomy" id="416269"/>
    <lineage>
        <taxon>Bacteria</taxon>
        <taxon>Pseudomonadati</taxon>
        <taxon>Pseudomonadota</taxon>
        <taxon>Gammaproteobacteria</taxon>
        <taxon>Pasteurellales</taxon>
        <taxon>Pasteurellaceae</taxon>
        <taxon>Actinobacillus</taxon>
    </lineage>
</organism>
<dbReference type="GO" id="GO:0016757">
    <property type="term" value="F:glycosyltransferase activity"/>
    <property type="evidence" value="ECO:0007669"/>
    <property type="project" value="InterPro"/>
</dbReference>
<dbReference type="EnsemblBacteria" id="ABN74665">
    <property type="protein sequence ID" value="ABN74665"/>
    <property type="gene ID" value="APL_1581"/>
</dbReference>
<dbReference type="PANTHER" id="PTHR46401">
    <property type="entry name" value="GLYCOSYLTRANSFERASE WBBK-RELATED"/>
    <property type="match status" value="1"/>
</dbReference>
<reference evidence="3 4" key="1">
    <citation type="journal article" date="2008" name="J. Bacteriol.">
        <title>The complete genome sequence of Actinobacillus pleuropneumoniae L20 (serotype 5b).</title>
        <authorList>
            <person name="Foote S.J."/>
            <person name="Bosse J.T."/>
            <person name="Bouevitch A.B."/>
            <person name="Langford P.R."/>
            <person name="Young N.M."/>
            <person name="Nash J.H."/>
        </authorList>
    </citation>
    <scope>NUCLEOTIDE SEQUENCE [LARGE SCALE GENOMIC DNA]</scope>
    <source>
        <strain evidence="3 4">L20</strain>
    </source>
</reference>
<dbReference type="Proteomes" id="UP000001432">
    <property type="component" value="Chromosome"/>
</dbReference>